<organism evidence="2 3">
    <name type="scientific">Amycolatopsis cihanbeyliensis</name>
    <dbReference type="NCBI Taxonomy" id="1128664"/>
    <lineage>
        <taxon>Bacteria</taxon>
        <taxon>Bacillati</taxon>
        <taxon>Actinomycetota</taxon>
        <taxon>Actinomycetes</taxon>
        <taxon>Pseudonocardiales</taxon>
        <taxon>Pseudonocardiaceae</taxon>
        <taxon>Amycolatopsis</taxon>
    </lineage>
</organism>
<dbReference type="OrthoDB" id="3628001at2"/>
<dbReference type="InterPro" id="IPR009081">
    <property type="entry name" value="PP-bd_ACP"/>
</dbReference>
<dbReference type="SUPFAM" id="SSF47336">
    <property type="entry name" value="ACP-like"/>
    <property type="match status" value="1"/>
</dbReference>
<comment type="caution">
    <text evidence="2">The sequence shown here is derived from an EMBL/GenBank/DDBJ whole genome shotgun (WGS) entry which is preliminary data.</text>
</comment>
<sequence length="93" mass="10178">MATDEAAGVGPHLTELKRLVCDSFLIDPDRLDASTPLADVGIDSKKRVQLLATLEIHYDVRIDLEERERMQDLTGVAEVLTEALRGKATSESG</sequence>
<dbReference type="RefSeq" id="WP_141998625.1">
    <property type="nucleotide sequence ID" value="NZ_VFML01000001.1"/>
</dbReference>
<keyword evidence="3" id="KW-1185">Reference proteome</keyword>
<dbReference type="Gene3D" id="1.10.1200.10">
    <property type="entry name" value="ACP-like"/>
    <property type="match status" value="1"/>
</dbReference>
<evidence type="ECO:0000259" key="1">
    <source>
        <dbReference type="Pfam" id="PF00550"/>
    </source>
</evidence>
<dbReference type="EMBL" id="VFML01000001">
    <property type="protein sequence ID" value="TQJ03135.1"/>
    <property type="molecule type" value="Genomic_DNA"/>
</dbReference>
<gene>
    <name evidence="2" type="ORF">FB471_2885</name>
</gene>
<dbReference type="AlphaFoldDB" id="A0A542DJK3"/>
<feature type="domain" description="Carrier" evidence="1">
    <location>
        <begin position="15"/>
        <end position="66"/>
    </location>
</feature>
<evidence type="ECO:0000313" key="2">
    <source>
        <dbReference type="EMBL" id="TQJ03135.1"/>
    </source>
</evidence>
<dbReference type="Pfam" id="PF00550">
    <property type="entry name" value="PP-binding"/>
    <property type="match status" value="1"/>
</dbReference>
<dbReference type="InterPro" id="IPR036736">
    <property type="entry name" value="ACP-like_sf"/>
</dbReference>
<reference evidence="2 3" key="1">
    <citation type="submission" date="2019-06" db="EMBL/GenBank/DDBJ databases">
        <title>Sequencing the genomes of 1000 actinobacteria strains.</title>
        <authorList>
            <person name="Klenk H.-P."/>
        </authorList>
    </citation>
    <scope>NUCLEOTIDE SEQUENCE [LARGE SCALE GENOMIC DNA]</scope>
    <source>
        <strain evidence="2 3">DSM 45679</strain>
    </source>
</reference>
<dbReference type="Proteomes" id="UP000320876">
    <property type="component" value="Unassembled WGS sequence"/>
</dbReference>
<evidence type="ECO:0000313" key="3">
    <source>
        <dbReference type="Proteomes" id="UP000320876"/>
    </source>
</evidence>
<proteinExistence type="predicted"/>
<name>A0A542DJK3_AMYCI</name>
<accession>A0A542DJK3</accession>
<protein>
    <submittedName>
        <fullName evidence="2">Acyl carrier protein</fullName>
    </submittedName>
</protein>